<evidence type="ECO:0000313" key="3">
    <source>
        <dbReference type="EMBL" id="RSL66601.1"/>
    </source>
</evidence>
<sequence length="429" mass="47968">MEHTNHLFLTSTTGVVHGNGLSPTHGGERSPPVASVAAPAPAEKSNLGPKRSRTDPATYTGSSENQVHAHDRGVPREGEVQGKYAQGKIVQSPTLAQSSTFGTRSQGHQANGMASISECDKHTAEIRRQQERIDRLKGELRMERLHSKQLQSEITEQAHVINNIHSNNISRLSHGVSSNLPDDRIRAELQKLFGETARDWCLNYQVAEIAERGVDALLVCNNILADNANINMQGKTTAPILLQAALAKTLCELFLTKPFFLQDWVSEFIDGAIKEPAREATITWRVQTGEFLEMAFSHSEAHLEAILNKRAQRFARQYAFLLCVQDFDENMCSELVELMKRFGKLAIQLWRRRVLIMVDGLEHEDLQHFRPGQDMELEDSLRRLGGLRSDGRPVQVIVRPRITAQMVHLGGKLAEKVVWSKAVVWVSDA</sequence>
<reference evidence="3 4" key="1">
    <citation type="submission" date="2017-06" db="EMBL/GenBank/DDBJ databases">
        <title>Comparative genomic analysis of Ambrosia Fusariam Clade fungi.</title>
        <authorList>
            <person name="Stajich J.E."/>
            <person name="Carrillo J."/>
            <person name="Kijimoto T."/>
            <person name="Eskalen A."/>
            <person name="O'Donnell K."/>
            <person name="Kasson M."/>
        </authorList>
    </citation>
    <scope>NUCLEOTIDE SEQUENCE [LARGE SCALE GENOMIC DNA]</scope>
    <source>
        <strain evidence="3 4">NRRL62584</strain>
    </source>
</reference>
<feature type="compositionally biased region" description="Polar residues" evidence="2">
    <location>
        <begin position="89"/>
        <end position="113"/>
    </location>
</feature>
<feature type="compositionally biased region" description="Polar residues" evidence="2">
    <location>
        <begin position="55"/>
        <end position="66"/>
    </location>
</feature>
<keyword evidence="4" id="KW-1185">Reference proteome</keyword>
<evidence type="ECO:0000256" key="2">
    <source>
        <dbReference type="SAM" id="MobiDB-lite"/>
    </source>
</evidence>
<evidence type="ECO:0000313" key="4">
    <source>
        <dbReference type="Proteomes" id="UP000288168"/>
    </source>
</evidence>
<feature type="region of interest" description="Disordered" evidence="2">
    <location>
        <begin position="1"/>
        <end position="113"/>
    </location>
</feature>
<dbReference type="OrthoDB" id="4156714at2759"/>
<dbReference type="Proteomes" id="UP000288168">
    <property type="component" value="Unassembled WGS sequence"/>
</dbReference>
<name>A0A428QMW0_9HYPO</name>
<feature type="compositionally biased region" description="Low complexity" evidence="2">
    <location>
        <begin position="30"/>
        <end position="42"/>
    </location>
</feature>
<dbReference type="AlphaFoldDB" id="A0A428QMW0"/>
<comment type="caution">
    <text evidence="3">The sequence shown here is derived from an EMBL/GenBank/DDBJ whole genome shotgun (WGS) entry which is preliminary data.</text>
</comment>
<feature type="compositionally biased region" description="Basic and acidic residues" evidence="2">
    <location>
        <begin position="67"/>
        <end position="80"/>
    </location>
</feature>
<dbReference type="STRING" id="1325734.A0A428QMW0"/>
<keyword evidence="1" id="KW-0175">Coiled coil</keyword>
<protein>
    <submittedName>
        <fullName evidence="3">Uncharacterized protein</fullName>
    </submittedName>
</protein>
<organism evidence="3 4">
    <name type="scientific">Fusarium duplospermum</name>
    <dbReference type="NCBI Taxonomy" id="1325734"/>
    <lineage>
        <taxon>Eukaryota</taxon>
        <taxon>Fungi</taxon>
        <taxon>Dikarya</taxon>
        <taxon>Ascomycota</taxon>
        <taxon>Pezizomycotina</taxon>
        <taxon>Sordariomycetes</taxon>
        <taxon>Hypocreomycetidae</taxon>
        <taxon>Hypocreales</taxon>
        <taxon>Nectriaceae</taxon>
        <taxon>Fusarium</taxon>
        <taxon>Fusarium solani species complex</taxon>
    </lineage>
</organism>
<gene>
    <name evidence="3" type="ORF">CEP54_003637</name>
</gene>
<dbReference type="EMBL" id="NKCI01000024">
    <property type="protein sequence ID" value="RSL66601.1"/>
    <property type="molecule type" value="Genomic_DNA"/>
</dbReference>
<accession>A0A428QMW0</accession>
<evidence type="ECO:0000256" key="1">
    <source>
        <dbReference type="SAM" id="Coils"/>
    </source>
</evidence>
<proteinExistence type="predicted"/>
<feature type="coiled-coil region" evidence="1">
    <location>
        <begin position="119"/>
        <end position="146"/>
    </location>
</feature>